<reference evidence="1" key="1">
    <citation type="submission" date="2014-09" db="EMBL/GenBank/DDBJ databases">
        <authorList>
            <person name="Magalhaes I.L.F."/>
            <person name="Oliveira U."/>
            <person name="Santos F.R."/>
            <person name="Vidigal T.H.D.A."/>
            <person name="Brescovit A.D."/>
            <person name="Santos A.J."/>
        </authorList>
    </citation>
    <scope>NUCLEOTIDE SEQUENCE</scope>
    <source>
        <tissue evidence="1">Shoot tissue taken approximately 20 cm above the soil surface</tissue>
    </source>
</reference>
<proteinExistence type="predicted"/>
<accession>A0A0A8ZT37</accession>
<protein>
    <submittedName>
        <fullName evidence="1">Uncharacterized protein</fullName>
    </submittedName>
</protein>
<sequence>MNSRSIFRTINCKKRSRITTKLHISWSL</sequence>
<name>A0A0A8ZT37_ARUDO</name>
<evidence type="ECO:0000313" key="1">
    <source>
        <dbReference type="EMBL" id="JAD37987.1"/>
    </source>
</evidence>
<dbReference type="EMBL" id="GBRH01259908">
    <property type="protein sequence ID" value="JAD37987.1"/>
    <property type="molecule type" value="Transcribed_RNA"/>
</dbReference>
<dbReference type="AlphaFoldDB" id="A0A0A8ZT37"/>
<reference evidence="1" key="2">
    <citation type="journal article" date="2015" name="Data Brief">
        <title>Shoot transcriptome of the giant reed, Arundo donax.</title>
        <authorList>
            <person name="Barrero R.A."/>
            <person name="Guerrero F.D."/>
            <person name="Moolhuijzen P."/>
            <person name="Goolsby J.A."/>
            <person name="Tidwell J."/>
            <person name="Bellgard S.E."/>
            <person name="Bellgard M.I."/>
        </authorList>
    </citation>
    <scope>NUCLEOTIDE SEQUENCE</scope>
    <source>
        <tissue evidence="1">Shoot tissue taken approximately 20 cm above the soil surface</tissue>
    </source>
</reference>
<organism evidence="1">
    <name type="scientific">Arundo donax</name>
    <name type="common">Giant reed</name>
    <name type="synonym">Donax arundinaceus</name>
    <dbReference type="NCBI Taxonomy" id="35708"/>
    <lineage>
        <taxon>Eukaryota</taxon>
        <taxon>Viridiplantae</taxon>
        <taxon>Streptophyta</taxon>
        <taxon>Embryophyta</taxon>
        <taxon>Tracheophyta</taxon>
        <taxon>Spermatophyta</taxon>
        <taxon>Magnoliopsida</taxon>
        <taxon>Liliopsida</taxon>
        <taxon>Poales</taxon>
        <taxon>Poaceae</taxon>
        <taxon>PACMAD clade</taxon>
        <taxon>Arundinoideae</taxon>
        <taxon>Arundineae</taxon>
        <taxon>Arundo</taxon>
    </lineage>
</organism>